<dbReference type="PROSITE" id="PS51352">
    <property type="entry name" value="THIOREDOXIN_2"/>
    <property type="match status" value="1"/>
</dbReference>
<evidence type="ECO:0000313" key="7">
    <source>
        <dbReference type="EMBL" id="MDQ0314780.1"/>
    </source>
</evidence>
<keyword evidence="3" id="KW-1015">Disulfide bond</keyword>
<dbReference type="Pfam" id="PF01323">
    <property type="entry name" value="DSBA"/>
    <property type="match status" value="1"/>
</dbReference>
<reference evidence="7" key="1">
    <citation type="submission" date="2023-07" db="EMBL/GenBank/DDBJ databases">
        <title>Genomic Encyclopedia of Type Strains, Phase IV (KMG-IV): sequencing the most valuable type-strain genomes for metagenomic binning, comparative biology and taxonomic classification.</title>
        <authorList>
            <person name="Goeker M."/>
        </authorList>
    </citation>
    <scope>NUCLEOTIDE SEQUENCE</scope>
    <source>
        <strain evidence="7">DSM 21202</strain>
    </source>
</reference>
<dbReference type="GO" id="GO:0016491">
    <property type="term" value="F:oxidoreductase activity"/>
    <property type="evidence" value="ECO:0007669"/>
    <property type="project" value="UniProtKB-KW"/>
</dbReference>
<dbReference type="GO" id="GO:0016853">
    <property type="term" value="F:isomerase activity"/>
    <property type="evidence" value="ECO:0007669"/>
    <property type="project" value="UniProtKB-KW"/>
</dbReference>
<name>A0AAE3VMN8_9HYPH</name>
<evidence type="ECO:0000256" key="4">
    <source>
        <dbReference type="ARBA" id="ARBA00023284"/>
    </source>
</evidence>
<keyword evidence="8" id="KW-1185">Reference proteome</keyword>
<evidence type="ECO:0000313" key="8">
    <source>
        <dbReference type="Proteomes" id="UP001229244"/>
    </source>
</evidence>
<evidence type="ECO:0000256" key="2">
    <source>
        <dbReference type="ARBA" id="ARBA00023002"/>
    </source>
</evidence>
<dbReference type="InterPro" id="IPR013766">
    <property type="entry name" value="Thioredoxin_domain"/>
</dbReference>
<dbReference type="InterPro" id="IPR036249">
    <property type="entry name" value="Thioredoxin-like_sf"/>
</dbReference>
<dbReference type="RefSeq" id="WP_306884567.1">
    <property type="nucleotide sequence ID" value="NZ_JAUSUL010000001.1"/>
</dbReference>
<dbReference type="Pfam" id="PF18312">
    <property type="entry name" value="ScsC_N"/>
    <property type="match status" value="1"/>
</dbReference>
<proteinExistence type="predicted"/>
<feature type="chain" id="PRO_5042194430" evidence="5">
    <location>
        <begin position="22"/>
        <end position="249"/>
    </location>
</feature>
<dbReference type="EMBL" id="JAUSUL010000001">
    <property type="protein sequence ID" value="MDQ0314780.1"/>
    <property type="molecule type" value="Genomic_DNA"/>
</dbReference>
<protein>
    <submittedName>
        <fullName evidence="7">Protein-disulfide isomerase</fullName>
    </submittedName>
</protein>
<organism evidence="7 8">
    <name type="scientific">Amorphus orientalis</name>
    <dbReference type="NCBI Taxonomy" id="649198"/>
    <lineage>
        <taxon>Bacteria</taxon>
        <taxon>Pseudomonadati</taxon>
        <taxon>Pseudomonadota</taxon>
        <taxon>Alphaproteobacteria</taxon>
        <taxon>Hyphomicrobiales</taxon>
        <taxon>Amorphaceae</taxon>
        <taxon>Amorphus</taxon>
    </lineage>
</organism>
<gene>
    <name evidence="7" type="ORF">J2S73_001217</name>
</gene>
<sequence length="249" mass="26850">MRVLTLLLTLVFAGLTAPAFAAEFSDGEKTEIETIVRDYLLANPEVLEEAFSNLQERRRAEESQAQQQAVTDNRSLLLNSSRQAVIGNPDGDVTLVEFFDYNCGYCRRANDDLKRLIDENPDLRVVLKEFPVLGPPSVEAAQVAIAVNDVAPDRYGEFHDTLISSDGRVDGAAALALVREMGIDTAAVEAAMEDDNVQATIEEVYGLANALGLTGTPSYVVGDSVMVGAVGFETLQAEVNKTTCGELSC</sequence>
<dbReference type="SUPFAM" id="SSF52833">
    <property type="entry name" value="Thioredoxin-like"/>
    <property type="match status" value="1"/>
</dbReference>
<evidence type="ECO:0000259" key="6">
    <source>
        <dbReference type="PROSITE" id="PS51352"/>
    </source>
</evidence>
<dbReference type="Gene3D" id="3.40.30.10">
    <property type="entry name" value="Glutaredoxin"/>
    <property type="match status" value="1"/>
</dbReference>
<dbReference type="InterPro" id="IPR041205">
    <property type="entry name" value="ScsC_N"/>
</dbReference>
<dbReference type="PANTHER" id="PTHR13887:SF14">
    <property type="entry name" value="DISULFIDE BOND FORMATION PROTEIN D"/>
    <property type="match status" value="1"/>
</dbReference>
<dbReference type="Proteomes" id="UP001229244">
    <property type="component" value="Unassembled WGS sequence"/>
</dbReference>
<dbReference type="CDD" id="cd03023">
    <property type="entry name" value="DsbA_Com1_like"/>
    <property type="match status" value="1"/>
</dbReference>
<keyword evidence="1 5" id="KW-0732">Signal</keyword>
<dbReference type="PANTHER" id="PTHR13887">
    <property type="entry name" value="GLUTATHIONE S-TRANSFERASE KAPPA"/>
    <property type="match status" value="1"/>
</dbReference>
<feature type="signal peptide" evidence="5">
    <location>
        <begin position="1"/>
        <end position="21"/>
    </location>
</feature>
<keyword evidence="2" id="KW-0560">Oxidoreductase</keyword>
<evidence type="ECO:0000256" key="5">
    <source>
        <dbReference type="SAM" id="SignalP"/>
    </source>
</evidence>
<evidence type="ECO:0000256" key="3">
    <source>
        <dbReference type="ARBA" id="ARBA00023157"/>
    </source>
</evidence>
<feature type="domain" description="Thioredoxin" evidence="6">
    <location>
        <begin position="11"/>
        <end position="193"/>
    </location>
</feature>
<comment type="caution">
    <text evidence="7">The sequence shown here is derived from an EMBL/GenBank/DDBJ whole genome shotgun (WGS) entry which is preliminary data.</text>
</comment>
<keyword evidence="7" id="KW-0413">Isomerase</keyword>
<evidence type="ECO:0000256" key="1">
    <source>
        <dbReference type="ARBA" id="ARBA00022729"/>
    </source>
</evidence>
<keyword evidence="4" id="KW-0676">Redox-active center</keyword>
<dbReference type="InterPro" id="IPR001853">
    <property type="entry name" value="DSBA-like_thioredoxin_dom"/>
</dbReference>
<dbReference type="AlphaFoldDB" id="A0AAE3VMN8"/>
<accession>A0AAE3VMN8</accession>